<comment type="catalytic activity">
    <reaction evidence="7 8 9">
        <text>alpha-D-glucose 6-phosphate = beta-D-fructose 6-phosphate</text>
        <dbReference type="Rhea" id="RHEA:11816"/>
        <dbReference type="ChEBI" id="CHEBI:57634"/>
        <dbReference type="ChEBI" id="CHEBI:58225"/>
        <dbReference type="EC" id="5.3.1.9"/>
    </reaction>
</comment>
<dbReference type="HAMAP" id="MF_00473">
    <property type="entry name" value="G6P_isomerase"/>
    <property type="match status" value="1"/>
</dbReference>
<dbReference type="InterPro" id="IPR018189">
    <property type="entry name" value="Phosphoglucose_isomerase_CS"/>
</dbReference>
<dbReference type="KEGG" id="pbap:Pla133_42140"/>
<evidence type="ECO:0000256" key="4">
    <source>
        <dbReference type="ARBA" id="ARBA00022490"/>
    </source>
</evidence>
<dbReference type="InterPro" id="IPR046348">
    <property type="entry name" value="SIS_dom_sf"/>
</dbReference>
<dbReference type="PROSITE" id="PS51463">
    <property type="entry name" value="P_GLUCOSE_ISOMERASE_3"/>
    <property type="match status" value="1"/>
</dbReference>
<evidence type="ECO:0000313" key="11">
    <source>
        <dbReference type="Proteomes" id="UP000316921"/>
    </source>
</evidence>
<dbReference type="GO" id="GO:0005829">
    <property type="term" value="C:cytosol"/>
    <property type="evidence" value="ECO:0007669"/>
    <property type="project" value="TreeGrafter"/>
</dbReference>
<comment type="pathway">
    <text evidence="1 8 9">Carbohydrate degradation; glycolysis; D-glyceraldehyde 3-phosphate and glycerone phosphate from D-glucose: step 2/4.</text>
</comment>
<dbReference type="Gene3D" id="3.40.50.10490">
    <property type="entry name" value="Glucose-6-phosphate isomerase like protein, domain 1"/>
    <property type="match status" value="2"/>
</dbReference>
<feature type="active site" description="Proton donor" evidence="8">
    <location>
        <position position="290"/>
    </location>
</feature>
<evidence type="ECO:0000313" key="10">
    <source>
        <dbReference type="EMBL" id="QDU69098.1"/>
    </source>
</evidence>
<evidence type="ECO:0000256" key="2">
    <source>
        <dbReference type="ARBA" id="ARBA00006604"/>
    </source>
</evidence>
<dbReference type="Proteomes" id="UP000316921">
    <property type="component" value="Chromosome"/>
</dbReference>
<dbReference type="CDD" id="cd05016">
    <property type="entry name" value="SIS_PGI_2"/>
    <property type="match status" value="1"/>
</dbReference>
<dbReference type="AlphaFoldDB" id="A0A518BQ58"/>
<dbReference type="PRINTS" id="PR00662">
    <property type="entry name" value="G6PISOMERASE"/>
</dbReference>
<dbReference type="GO" id="GO:0097367">
    <property type="term" value="F:carbohydrate derivative binding"/>
    <property type="evidence" value="ECO:0007669"/>
    <property type="project" value="InterPro"/>
</dbReference>
<dbReference type="UniPathway" id="UPA00138"/>
<sequence length="463" mass="49837">MSAIRLDYTNALADVVGAEHGLTEADLAAAAAAAGPALAAIQARRANELRWMDLPYETAVHDSIEAYVASVREQFENVVVLGIGGSALGNTALQTALGSPYHNLHPPAGTPRLFVLDNVDPELIGEFLEHIDPARTLFNVISKSGGTAETMSQFLIFRQRLIDAVGEQEHRRHIVVTTDAEHGVLREIVKREGYQSFVVPDGVGGRFSVLSPVGLLSSALVGIDIKSLLAGAAAMDERVKGADFADNPAAIHAALQFGLHNLRAKPIAVTMSYSHRLKDCADWYAQLLGESIGKRLGRDGSEVFVGPTPVRAVGVTDQHSQVQLYVEGPFDKWFTLLSVAAPDHEVPIPTAFPDLEGAAYLGGHTLRELFQAERDGTRIALTEARRPNVTLEVDKVSAHTVGQLMYLLEVSVAMMGEHYRIDAFDQPGVEAGKVAAYALMGRAGYEQRRAQIEARSGGAPRVV</sequence>
<accession>A0A518BQ58</accession>
<keyword evidence="11" id="KW-1185">Reference proteome</keyword>
<feature type="active site" evidence="8">
    <location>
        <position position="319"/>
    </location>
</feature>
<proteinExistence type="inferred from homology"/>
<comment type="subcellular location">
    <subcellularLocation>
        <location evidence="8">Cytoplasm</location>
    </subcellularLocation>
</comment>
<gene>
    <name evidence="8 10" type="primary">pgi</name>
    <name evidence="10" type="ORF">Pla133_42140</name>
</gene>
<keyword evidence="6 8" id="KW-0413">Isomerase</keyword>
<dbReference type="FunFam" id="3.40.50.10490:FF:000016">
    <property type="entry name" value="Glucose-6-phosphate isomerase"/>
    <property type="match status" value="1"/>
</dbReference>
<dbReference type="Pfam" id="PF00342">
    <property type="entry name" value="PGI"/>
    <property type="match status" value="1"/>
</dbReference>
<dbReference type="RefSeq" id="WP_145068691.1">
    <property type="nucleotide sequence ID" value="NZ_CP036287.1"/>
</dbReference>
<dbReference type="InterPro" id="IPR035476">
    <property type="entry name" value="SIS_PGI_1"/>
</dbReference>
<feature type="active site" evidence="8">
    <location>
        <position position="433"/>
    </location>
</feature>
<comment type="function">
    <text evidence="8">Catalyzes the reversible isomerization of glucose-6-phosphate to fructose-6-phosphate.</text>
</comment>
<organism evidence="10 11">
    <name type="scientific">Engelhardtia mirabilis</name>
    <dbReference type="NCBI Taxonomy" id="2528011"/>
    <lineage>
        <taxon>Bacteria</taxon>
        <taxon>Pseudomonadati</taxon>
        <taxon>Planctomycetota</taxon>
        <taxon>Planctomycetia</taxon>
        <taxon>Planctomycetia incertae sedis</taxon>
        <taxon>Engelhardtia</taxon>
    </lineage>
</organism>
<name>A0A518BQ58_9BACT</name>
<dbReference type="PROSITE" id="PS00765">
    <property type="entry name" value="P_GLUCOSE_ISOMERASE_1"/>
    <property type="match status" value="1"/>
</dbReference>
<dbReference type="InterPro" id="IPR035482">
    <property type="entry name" value="SIS_PGI_2"/>
</dbReference>
<evidence type="ECO:0000256" key="1">
    <source>
        <dbReference type="ARBA" id="ARBA00004926"/>
    </source>
</evidence>
<dbReference type="PANTHER" id="PTHR11469:SF1">
    <property type="entry name" value="GLUCOSE-6-PHOSPHATE ISOMERASE"/>
    <property type="match status" value="1"/>
</dbReference>
<dbReference type="GO" id="GO:0006094">
    <property type="term" value="P:gluconeogenesis"/>
    <property type="evidence" value="ECO:0007669"/>
    <property type="project" value="UniProtKB-UniRule"/>
</dbReference>
<protein>
    <recommendedName>
        <fullName evidence="8">Glucose-6-phosphate isomerase</fullName>
        <shortName evidence="8">GPI</shortName>
        <ecNumber evidence="8">5.3.1.9</ecNumber>
    </recommendedName>
    <alternativeName>
        <fullName evidence="8">Phosphoglucose isomerase</fullName>
        <shortName evidence="8">PGI</shortName>
    </alternativeName>
    <alternativeName>
        <fullName evidence="8">Phosphohexose isomerase</fullName>
        <shortName evidence="8">PHI</shortName>
    </alternativeName>
</protein>
<dbReference type="GO" id="GO:0048029">
    <property type="term" value="F:monosaccharide binding"/>
    <property type="evidence" value="ECO:0007669"/>
    <property type="project" value="TreeGrafter"/>
</dbReference>
<comment type="pathway">
    <text evidence="8">Carbohydrate biosynthesis; gluconeogenesis.</text>
</comment>
<dbReference type="InterPro" id="IPR001672">
    <property type="entry name" value="G6P_Isomerase"/>
</dbReference>
<dbReference type="GO" id="GO:0004347">
    <property type="term" value="F:glucose-6-phosphate isomerase activity"/>
    <property type="evidence" value="ECO:0007669"/>
    <property type="project" value="UniProtKB-UniRule"/>
</dbReference>
<dbReference type="EC" id="5.3.1.9" evidence="8"/>
<dbReference type="PANTHER" id="PTHR11469">
    <property type="entry name" value="GLUCOSE-6-PHOSPHATE ISOMERASE"/>
    <property type="match status" value="1"/>
</dbReference>
<reference evidence="10 11" key="1">
    <citation type="submission" date="2019-02" db="EMBL/GenBank/DDBJ databases">
        <title>Deep-cultivation of Planctomycetes and their phenomic and genomic characterization uncovers novel biology.</title>
        <authorList>
            <person name="Wiegand S."/>
            <person name="Jogler M."/>
            <person name="Boedeker C."/>
            <person name="Pinto D."/>
            <person name="Vollmers J."/>
            <person name="Rivas-Marin E."/>
            <person name="Kohn T."/>
            <person name="Peeters S.H."/>
            <person name="Heuer A."/>
            <person name="Rast P."/>
            <person name="Oberbeckmann S."/>
            <person name="Bunk B."/>
            <person name="Jeske O."/>
            <person name="Meyerdierks A."/>
            <person name="Storesund J.E."/>
            <person name="Kallscheuer N."/>
            <person name="Luecker S."/>
            <person name="Lage O.M."/>
            <person name="Pohl T."/>
            <person name="Merkel B.J."/>
            <person name="Hornburger P."/>
            <person name="Mueller R.-W."/>
            <person name="Bruemmer F."/>
            <person name="Labrenz M."/>
            <person name="Spormann A.M."/>
            <person name="Op den Camp H."/>
            <person name="Overmann J."/>
            <person name="Amann R."/>
            <person name="Jetten M.S.M."/>
            <person name="Mascher T."/>
            <person name="Medema M.H."/>
            <person name="Devos D.P."/>
            <person name="Kaster A.-K."/>
            <person name="Ovreas L."/>
            <person name="Rohde M."/>
            <person name="Galperin M.Y."/>
            <person name="Jogler C."/>
        </authorList>
    </citation>
    <scope>NUCLEOTIDE SEQUENCE [LARGE SCALE GENOMIC DNA]</scope>
    <source>
        <strain evidence="10 11">Pla133</strain>
    </source>
</reference>
<evidence type="ECO:0000256" key="9">
    <source>
        <dbReference type="RuleBase" id="RU000612"/>
    </source>
</evidence>
<dbReference type="GO" id="GO:0006096">
    <property type="term" value="P:glycolytic process"/>
    <property type="evidence" value="ECO:0007669"/>
    <property type="project" value="UniProtKB-UniRule"/>
</dbReference>
<evidence type="ECO:0000256" key="7">
    <source>
        <dbReference type="ARBA" id="ARBA00029321"/>
    </source>
</evidence>
<dbReference type="UniPathway" id="UPA00109">
    <property type="reaction ID" value="UER00181"/>
</dbReference>
<keyword evidence="3 8" id="KW-0312">Gluconeogenesis</keyword>
<dbReference type="EMBL" id="CP036287">
    <property type="protein sequence ID" value="QDU69098.1"/>
    <property type="molecule type" value="Genomic_DNA"/>
</dbReference>
<comment type="similarity">
    <text evidence="2 8 9">Belongs to the GPI family.</text>
</comment>
<evidence type="ECO:0000256" key="8">
    <source>
        <dbReference type="HAMAP-Rule" id="MF_00473"/>
    </source>
</evidence>
<dbReference type="SUPFAM" id="SSF53697">
    <property type="entry name" value="SIS domain"/>
    <property type="match status" value="1"/>
</dbReference>
<evidence type="ECO:0000256" key="6">
    <source>
        <dbReference type="ARBA" id="ARBA00023235"/>
    </source>
</evidence>
<evidence type="ECO:0000256" key="3">
    <source>
        <dbReference type="ARBA" id="ARBA00022432"/>
    </source>
</evidence>
<keyword evidence="4 8" id="KW-0963">Cytoplasm</keyword>
<keyword evidence="5 8" id="KW-0324">Glycolysis</keyword>
<evidence type="ECO:0000256" key="5">
    <source>
        <dbReference type="ARBA" id="ARBA00023152"/>
    </source>
</evidence>
<dbReference type="CDD" id="cd05015">
    <property type="entry name" value="SIS_PGI_1"/>
    <property type="match status" value="1"/>
</dbReference>
<dbReference type="GO" id="GO:0051156">
    <property type="term" value="P:glucose 6-phosphate metabolic process"/>
    <property type="evidence" value="ECO:0007669"/>
    <property type="project" value="TreeGrafter"/>
</dbReference>